<evidence type="ECO:0000313" key="1">
    <source>
        <dbReference type="EMBL" id="CAE0785859.1"/>
    </source>
</evidence>
<dbReference type="EMBL" id="HBIZ01062291">
    <property type="protein sequence ID" value="CAE0785859.1"/>
    <property type="molecule type" value="Transcribed_RNA"/>
</dbReference>
<accession>A0A7S4C460</accession>
<proteinExistence type="predicted"/>
<reference evidence="1" key="1">
    <citation type="submission" date="2021-01" db="EMBL/GenBank/DDBJ databases">
        <authorList>
            <person name="Corre E."/>
            <person name="Pelletier E."/>
            <person name="Niang G."/>
            <person name="Scheremetjew M."/>
            <person name="Finn R."/>
            <person name="Kale V."/>
            <person name="Holt S."/>
            <person name="Cochrane G."/>
            <person name="Meng A."/>
            <person name="Brown T."/>
            <person name="Cohen L."/>
        </authorList>
    </citation>
    <scope>NUCLEOTIDE SEQUENCE</scope>
    <source>
        <strain evidence="1">CCMP645</strain>
    </source>
</reference>
<sequence>MAPLWTKMRLDNSTDICSFTSVEGAESRLDILVTANYIGGVSKNYAEHMMRSFEEYLILPQPTQLFVGFDALPVNSPATLAEEELEYRKWICSFLKKKASEQKRFAQSHALFRKNWGHQPGVTMMLLRNSRAEHILMTELDVVFIKPINVAAILEDVEYANSRVTDANLEDMIKVVKFNTETVALTKGSGEMDAHARTYP</sequence>
<protein>
    <submittedName>
        <fullName evidence="1">Uncharacterized protein</fullName>
    </submittedName>
</protein>
<gene>
    <name evidence="1" type="ORF">PCAR00345_LOCUS38567</name>
</gene>
<dbReference type="AlphaFoldDB" id="A0A7S4C460"/>
<name>A0A7S4C460_CHRCT</name>
<organism evidence="1">
    <name type="scientific">Chrysotila carterae</name>
    <name type="common">Marine alga</name>
    <name type="synonym">Syracosphaera carterae</name>
    <dbReference type="NCBI Taxonomy" id="13221"/>
    <lineage>
        <taxon>Eukaryota</taxon>
        <taxon>Haptista</taxon>
        <taxon>Haptophyta</taxon>
        <taxon>Prymnesiophyceae</taxon>
        <taxon>Isochrysidales</taxon>
        <taxon>Isochrysidaceae</taxon>
        <taxon>Chrysotila</taxon>
    </lineage>
</organism>